<name>A0A915KQF8_ROMCU</name>
<dbReference type="AlphaFoldDB" id="A0A915KQF8"/>
<proteinExistence type="predicted"/>
<dbReference type="WBParaSite" id="nRc.2.0.1.t39938-RA">
    <property type="protein sequence ID" value="nRc.2.0.1.t39938-RA"/>
    <property type="gene ID" value="nRc.2.0.1.g39938"/>
</dbReference>
<dbReference type="Proteomes" id="UP000887565">
    <property type="component" value="Unplaced"/>
</dbReference>
<sequence>MPPDLTRLLSPSIPAIQDTVVDTQLCLFDISNGDTPCYPCKVVGLGALSPDVCNDNVSCSSIKIEVLQSYSNVCNGNTPCYPRGLVAAGPYL</sequence>
<protein>
    <submittedName>
        <fullName evidence="2">Uncharacterized protein</fullName>
    </submittedName>
</protein>
<organism evidence="1 2">
    <name type="scientific">Romanomermis culicivorax</name>
    <name type="common">Nematode worm</name>
    <dbReference type="NCBI Taxonomy" id="13658"/>
    <lineage>
        <taxon>Eukaryota</taxon>
        <taxon>Metazoa</taxon>
        <taxon>Ecdysozoa</taxon>
        <taxon>Nematoda</taxon>
        <taxon>Enoplea</taxon>
        <taxon>Dorylaimia</taxon>
        <taxon>Mermithida</taxon>
        <taxon>Mermithoidea</taxon>
        <taxon>Mermithidae</taxon>
        <taxon>Romanomermis</taxon>
    </lineage>
</organism>
<evidence type="ECO:0000313" key="1">
    <source>
        <dbReference type="Proteomes" id="UP000887565"/>
    </source>
</evidence>
<evidence type="ECO:0000313" key="2">
    <source>
        <dbReference type="WBParaSite" id="nRc.2.0.1.t39938-RA"/>
    </source>
</evidence>
<keyword evidence="1" id="KW-1185">Reference proteome</keyword>
<accession>A0A915KQF8</accession>
<reference evidence="2" key="1">
    <citation type="submission" date="2022-11" db="UniProtKB">
        <authorList>
            <consortium name="WormBaseParasite"/>
        </authorList>
    </citation>
    <scope>IDENTIFICATION</scope>
</reference>